<comment type="caution">
    <text evidence="3">The sequence shown here is derived from an EMBL/GenBank/DDBJ whole genome shotgun (WGS) entry which is preliminary data.</text>
</comment>
<dbReference type="EMBL" id="BAAAME010000002">
    <property type="protein sequence ID" value="GAA1726004.1"/>
    <property type="molecule type" value="Genomic_DNA"/>
</dbReference>
<keyword evidence="4" id="KW-1185">Reference proteome</keyword>
<keyword evidence="2" id="KW-0812">Transmembrane</keyword>
<gene>
    <name evidence="3" type="ORF">GCM10009710_03390</name>
</gene>
<evidence type="ECO:0000256" key="1">
    <source>
        <dbReference type="SAM" id="MobiDB-lite"/>
    </source>
</evidence>
<keyword evidence="2" id="KW-1133">Transmembrane helix</keyword>
<name>A0ABN2JG91_9ACTN</name>
<proteinExistence type="predicted"/>
<sequence length="221" mass="22891">MSYDPSTPPPPGSTPPPGQPTPPPGGGFPPPGGGFPPPGGPTPPNGGGGKKVGLIIGIVVLALVLLAGGATAAVLLLTGGDDDTDADTNKTSEPTDDPSDDPTEDTDDDEVDLDDGPWVDTVEDFTVAYYDGDCAALLELAPGNWPDEASCLAEIGPGQYSLDDYDIETTELDDEQDPTEATVEIDYTITELASDRTSTFITTFTITDDGGDWLVSDFRTN</sequence>
<reference evidence="3 4" key="1">
    <citation type="journal article" date="2019" name="Int. J. Syst. Evol. Microbiol.">
        <title>The Global Catalogue of Microorganisms (GCM) 10K type strain sequencing project: providing services to taxonomists for standard genome sequencing and annotation.</title>
        <authorList>
            <consortium name="The Broad Institute Genomics Platform"/>
            <consortium name="The Broad Institute Genome Sequencing Center for Infectious Disease"/>
            <person name="Wu L."/>
            <person name="Ma J."/>
        </authorList>
    </citation>
    <scope>NUCLEOTIDE SEQUENCE [LARGE SCALE GENOMIC DNA]</scope>
    <source>
        <strain evidence="3 4">JCM 13518</strain>
    </source>
</reference>
<feature type="compositionally biased region" description="Acidic residues" evidence="1">
    <location>
        <begin position="94"/>
        <end position="116"/>
    </location>
</feature>
<feature type="transmembrane region" description="Helical" evidence="2">
    <location>
        <begin position="52"/>
        <end position="77"/>
    </location>
</feature>
<feature type="region of interest" description="Disordered" evidence="1">
    <location>
        <begin position="79"/>
        <end position="116"/>
    </location>
</feature>
<evidence type="ECO:0000313" key="3">
    <source>
        <dbReference type="EMBL" id="GAA1726004.1"/>
    </source>
</evidence>
<evidence type="ECO:0000313" key="4">
    <source>
        <dbReference type="Proteomes" id="UP001501057"/>
    </source>
</evidence>
<evidence type="ECO:0008006" key="5">
    <source>
        <dbReference type="Google" id="ProtNLM"/>
    </source>
</evidence>
<feature type="compositionally biased region" description="Pro residues" evidence="1">
    <location>
        <begin position="1"/>
        <end position="44"/>
    </location>
</feature>
<organism evidence="3 4">
    <name type="scientific">Aeromicrobium alkaliterrae</name>
    <dbReference type="NCBI Taxonomy" id="302168"/>
    <lineage>
        <taxon>Bacteria</taxon>
        <taxon>Bacillati</taxon>
        <taxon>Actinomycetota</taxon>
        <taxon>Actinomycetes</taxon>
        <taxon>Propionibacteriales</taxon>
        <taxon>Nocardioidaceae</taxon>
        <taxon>Aeromicrobium</taxon>
    </lineage>
</organism>
<keyword evidence="2" id="KW-0472">Membrane</keyword>
<feature type="region of interest" description="Disordered" evidence="1">
    <location>
        <begin position="1"/>
        <end position="47"/>
    </location>
</feature>
<evidence type="ECO:0000256" key="2">
    <source>
        <dbReference type="SAM" id="Phobius"/>
    </source>
</evidence>
<protein>
    <recommendedName>
        <fullName evidence="5">DUF4878 domain-containing protein</fullName>
    </recommendedName>
</protein>
<dbReference type="Proteomes" id="UP001501057">
    <property type="component" value="Unassembled WGS sequence"/>
</dbReference>
<dbReference type="RefSeq" id="WP_344197072.1">
    <property type="nucleotide sequence ID" value="NZ_BAAAME010000002.1"/>
</dbReference>
<accession>A0ABN2JG91</accession>